<dbReference type="EMBL" id="CAJOBS010015770">
    <property type="protein sequence ID" value="CAF4958055.1"/>
    <property type="molecule type" value="Genomic_DNA"/>
</dbReference>
<dbReference type="AlphaFoldDB" id="A0A821Y827"/>
<dbReference type="Proteomes" id="UP000663838">
    <property type="component" value="Unassembled WGS sequence"/>
</dbReference>
<evidence type="ECO:0000313" key="1">
    <source>
        <dbReference type="EMBL" id="CAF4958055.1"/>
    </source>
</evidence>
<comment type="caution">
    <text evidence="1">The sequence shown here is derived from an EMBL/GenBank/DDBJ whole genome shotgun (WGS) entry which is preliminary data.</text>
</comment>
<proteinExistence type="predicted"/>
<protein>
    <submittedName>
        <fullName evidence="1">Uncharacterized protein</fullName>
    </submittedName>
</protein>
<organism evidence="1 2">
    <name type="scientific">Rotaria socialis</name>
    <dbReference type="NCBI Taxonomy" id="392032"/>
    <lineage>
        <taxon>Eukaryota</taxon>
        <taxon>Metazoa</taxon>
        <taxon>Spiralia</taxon>
        <taxon>Gnathifera</taxon>
        <taxon>Rotifera</taxon>
        <taxon>Eurotatoria</taxon>
        <taxon>Bdelloidea</taxon>
        <taxon>Philodinida</taxon>
        <taxon>Philodinidae</taxon>
        <taxon>Rotaria</taxon>
    </lineage>
</organism>
<evidence type="ECO:0000313" key="2">
    <source>
        <dbReference type="Proteomes" id="UP000663838"/>
    </source>
</evidence>
<feature type="non-terminal residue" evidence="1">
    <location>
        <position position="41"/>
    </location>
</feature>
<reference evidence="1" key="1">
    <citation type="submission" date="2021-02" db="EMBL/GenBank/DDBJ databases">
        <authorList>
            <person name="Nowell W R."/>
        </authorList>
    </citation>
    <scope>NUCLEOTIDE SEQUENCE</scope>
</reference>
<name>A0A821Y827_9BILA</name>
<gene>
    <name evidence="1" type="ORF">TOA249_LOCUS34142</name>
</gene>
<accession>A0A821Y827</accession>
<sequence length="41" mass="4333">MKWVEDAKQGIVVAGGQGYGDALTQLASPQGIFVDTFGTLY</sequence>